<reference evidence="3" key="1">
    <citation type="submission" date="2025-08" db="UniProtKB">
        <authorList>
            <consortium name="RefSeq"/>
        </authorList>
    </citation>
    <scope>IDENTIFICATION</scope>
</reference>
<dbReference type="GeneID" id="108005975"/>
<dbReference type="Proteomes" id="UP001652628">
    <property type="component" value="Chromosome 3"/>
</dbReference>
<feature type="chain" id="PRO_5044239225" evidence="1">
    <location>
        <begin position="24"/>
        <end position="120"/>
    </location>
</feature>
<dbReference type="RefSeq" id="XP_016924902.3">
    <property type="nucleotide sequence ID" value="XM_017069413.4"/>
</dbReference>
<evidence type="ECO:0000256" key="1">
    <source>
        <dbReference type="SAM" id="SignalP"/>
    </source>
</evidence>
<name>A0AB39YZC4_DROSZ</name>
<evidence type="ECO:0000313" key="2">
    <source>
        <dbReference type="Proteomes" id="UP001652628"/>
    </source>
</evidence>
<gene>
    <name evidence="3" type="primary">LOC108005975</name>
</gene>
<protein>
    <submittedName>
        <fullName evidence="3">Uncharacterized protein</fullName>
    </submittedName>
</protein>
<accession>A0AB39YZC4</accession>
<keyword evidence="1" id="KW-0732">Signal</keyword>
<evidence type="ECO:0000313" key="3">
    <source>
        <dbReference type="RefSeq" id="XP_016924902.3"/>
    </source>
</evidence>
<dbReference type="AlphaFoldDB" id="A0AB39YZC4"/>
<feature type="signal peptide" evidence="1">
    <location>
        <begin position="1"/>
        <end position="23"/>
    </location>
</feature>
<organism evidence="2 3">
    <name type="scientific">Drosophila suzukii</name>
    <name type="common">Spotted-wing drosophila fruit fly</name>
    <dbReference type="NCBI Taxonomy" id="28584"/>
    <lineage>
        <taxon>Eukaryota</taxon>
        <taxon>Metazoa</taxon>
        <taxon>Ecdysozoa</taxon>
        <taxon>Arthropoda</taxon>
        <taxon>Hexapoda</taxon>
        <taxon>Insecta</taxon>
        <taxon>Pterygota</taxon>
        <taxon>Neoptera</taxon>
        <taxon>Endopterygota</taxon>
        <taxon>Diptera</taxon>
        <taxon>Brachycera</taxon>
        <taxon>Muscomorpha</taxon>
        <taxon>Ephydroidea</taxon>
        <taxon>Drosophilidae</taxon>
        <taxon>Drosophila</taxon>
        <taxon>Sophophora</taxon>
    </lineage>
</organism>
<proteinExistence type="predicted"/>
<sequence>MIRVNTCLVVFILFVLYIDQNHGSTTVLYEFHIKEVYGTRDEKGELMDNSEESGKEPELIITGKRTSSTLFKGIEKNYAYVETAIYKADDNGYHVKYNYSLSPVELDPRLNGQTLKSTVG</sequence>
<keyword evidence="2" id="KW-1185">Reference proteome</keyword>